<dbReference type="InterPro" id="IPR020372">
    <property type="entry name" value="Competence_ComGG"/>
</dbReference>
<name>A0A073KFX4_9BACI</name>
<gene>
    <name evidence="2" type="ORF">BAGA_02730</name>
</gene>
<keyword evidence="1" id="KW-0472">Membrane</keyword>
<reference evidence="2 3" key="1">
    <citation type="submission" date="2014-06" db="EMBL/GenBank/DDBJ databases">
        <title>Draft genome sequence of Bacillus gaemokensis JCM 15801 (MCCC 1A00707).</title>
        <authorList>
            <person name="Lai Q."/>
            <person name="Liu Y."/>
            <person name="Shao Z."/>
        </authorList>
    </citation>
    <scope>NUCLEOTIDE SEQUENCE [LARGE SCALE GENOMIC DNA]</scope>
    <source>
        <strain evidence="2 3">JCM 15801</strain>
    </source>
</reference>
<dbReference type="Proteomes" id="UP000027778">
    <property type="component" value="Unassembled WGS sequence"/>
</dbReference>
<dbReference type="OrthoDB" id="2969153at2"/>
<evidence type="ECO:0000256" key="1">
    <source>
        <dbReference type="SAM" id="Phobius"/>
    </source>
</evidence>
<keyword evidence="1" id="KW-1133">Transmembrane helix</keyword>
<evidence type="ECO:0000313" key="3">
    <source>
        <dbReference type="Proteomes" id="UP000027778"/>
    </source>
</evidence>
<proteinExistence type="predicted"/>
<dbReference type="Pfam" id="PF14173">
    <property type="entry name" value="ComGG"/>
    <property type="match status" value="1"/>
</dbReference>
<dbReference type="AlphaFoldDB" id="A0A073KFX4"/>
<protein>
    <submittedName>
        <fullName evidence="2">Competence protein ComG</fullName>
    </submittedName>
</protein>
<dbReference type="STRING" id="574375.AZF08_02785"/>
<sequence>MRKQEGFAMPGTLILLFLLFSFFIYETNMLLSDKKFYIEAEQKFILEELTDQAVSNIKQDLQQKEKNSMFSFLYEKGQASGSYIFENETVFVSLQCLTKQRREYKVNFQYDKENRKIINWVETR</sequence>
<dbReference type="RefSeq" id="WP_033672518.1">
    <property type="nucleotide sequence ID" value="NZ_JOTM01000001.1"/>
</dbReference>
<feature type="transmembrane region" description="Helical" evidence="1">
    <location>
        <begin position="6"/>
        <end position="25"/>
    </location>
</feature>
<evidence type="ECO:0000313" key="2">
    <source>
        <dbReference type="EMBL" id="KEK26169.1"/>
    </source>
</evidence>
<dbReference type="EMBL" id="JOTM01000001">
    <property type="protein sequence ID" value="KEK26169.1"/>
    <property type="molecule type" value="Genomic_DNA"/>
</dbReference>
<accession>A0A073KFX4</accession>
<comment type="caution">
    <text evidence="2">The sequence shown here is derived from an EMBL/GenBank/DDBJ whole genome shotgun (WGS) entry which is preliminary data.</text>
</comment>
<keyword evidence="3" id="KW-1185">Reference proteome</keyword>
<dbReference type="eggNOG" id="ENOG5032B1U">
    <property type="taxonomic scope" value="Bacteria"/>
</dbReference>
<organism evidence="2 3">
    <name type="scientific">Bacillus gaemokensis</name>
    <dbReference type="NCBI Taxonomy" id="574375"/>
    <lineage>
        <taxon>Bacteria</taxon>
        <taxon>Bacillati</taxon>
        <taxon>Bacillota</taxon>
        <taxon>Bacilli</taxon>
        <taxon>Bacillales</taxon>
        <taxon>Bacillaceae</taxon>
        <taxon>Bacillus</taxon>
        <taxon>Bacillus cereus group</taxon>
    </lineage>
</organism>
<keyword evidence="1" id="KW-0812">Transmembrane</keyword>